<dbReference type="SUPFAM" id="SSF46689">
    <property type="entry name" value="Homeodomain-like"/>
    <property type="match status" value="1"/>
</dbReference>
<keyword evidence="2 4" id="KW-0238">DNA-binding</keyword>
<evidence type="ECO:0000256" key="3">
    <source>
        <dbReference type="ARBA" id="ARBA00023163"/>
    </source>
</evidence>
<dbReference type="PRINTS" id="PR00455">
    <property type="entry name" value="HTHTETR"/>
</dbReference>
<keyword evidence="1" id="KW-0805">Transcription regulation</keyword>
<dbReference type="PROSITE" id="PS01081">
    <property type="entry name" value="HTH_TETR_1"/>
    <property type="match status" value="1"/>
</dbReference>
<dbReference type="Pfam" id="PF00440">
    <property type="entry name" value="TetR_N"/>
    <property type="match status" value="1"/>
</dbReference>
<keyword evidence="7" id="KW-1185">Reference proteome</keyword>
<evidence type="ECO:0000259" key="5">
    <source>
        <dbReference type="PROSITE" id="PS50977"/>
    </source>
</evidence>
<organism evidence="6 7">
    <name type="scientific">Rubellimicrobium roseum</name>
    <dbReference type="NCBI Taxonomy" id="687525"/>
    <lineage>
        <taxon>Bacteria</taxon>
        <taxon>Pseudomonadati</taxon>
        <taxon>Pseudomonadota</taxon>
        <taxon>Alphaproteobacteria</taxon>
        <taxon>Rhodobacterales</taxon>
        <taxon>Roseobacteraceae</taxon>
        <taxon>Rubellimicrobium</taxon>
    </lineage>
</organism>
<evidence type="ECO:0000256" key="2">
    <source>
        <dbReference type="ARBA" id="ARBA00023125"/>
    </source>
</evidence>
<dbReference type="Proteomes" id="UP000305709">
    <property type="component" value="Unassembled WGS sequence"/>
</dbReference>
<sequence>MAVTKPQDTRTRILDVAHEAVLAKGFDATSIEEIVAAVEITKGGFFYHFPDKNALARALIERYLAHENKLLDGVMSRAHDLSDDPLQVALIALKFMAELLEDMPNGHPGCIVATAVYQDRLFDAGVREMNRKAVLSWRTRFRSMIDDIAAVYPPREPVDFDGLADMVNGVVEGGIVLSRALRQPTVTAQQVLLFRTFIKLLFSPRIQ</sequence>
<dbReference type="SUPFAM" id="SSF48498">
    <property type="entry name" value="Tetracyclin repressor-like, C-terminal domain"/>
    <property type="match status" value="1"/>
</dbReference>
<dbReference type="PROSITE" id="PS50977">
    <property type="entry name" value="HTH_TETR_2"/>
    <property type="match status" value="1"/>
</dbReference>
<protein>
    <submittedName>
        <fullName evidence="6">TetR/AcrR family transcriptional regulator</fullName>
    </submittedName>
</protein>
<gene>
    <name evidence="6" type="ORF">FHG71_11910</name>
</gene>
<dbReference type="InterPro" id="IPR036271">
    <property type="entry name" value="Tet_transcr_reg_TetR-rel_C_sf"/>
</dbReference>
<dbReference type="EMBL" id="VDFV01000015">
    <property type="protein sequence ID" value="TNC71294.1"/>
    <property type="molecule type" value="Genomic_DNA"/>
</dbReference>
<dbReference type="AlphaFoldDB" id="A0A5C4N8W2"/>
<feature type="domain" description="HTH tetR-type" evidence="5">
    <location>
        <begin position="7"/>
        <end position="67"/>
    </location>
</feature>
<dbReference type="PANTHER" id="PTHR47506">
    <property type="entry name" value="TRANSCRIPTIONAL REGULATORY PROTEIN"/>
    <property type="match status" value="1"/>
</dbReference>
<dbReference type="PANTHER" id="PTHR47506:SF1">
    <property type="entry name" value="HTH-TYPE TRANSCRIPTIONAL REGULATOR YJDC"/>
    <property type="match status" value="1"/>
</dbReference>
<comment type="caution">
    <text evidence="6">The sequence shown here is derived from an EMBL/GenBank/DDBJ whole genome shotgun (WGS) entry which is preliminary data.</text>
</comment>
<dbReference type="GO" id="GO:0003677">
    <property type="term" value="F:DNA binding"/>
    <property type="evidence" value="ECO:0007669"/>
    <property type="project" value="UniProtKB-UniRule"/>
</dbReference>
<reference evidence="6 7" key="1">
    <citation type="submission" date="2019-06" db="EMBL/GenBank/DDBJ databases">
        <authorList>
            <person name="Jiang L."/>
        </authorList>
    </citation>
    <scope>NUCLEOTIDE SEQUENCE [LARGE SCALE GENOMIC DNA]</scope>
    <source>
        <strain evidence="6 7">YIM 48858</strain>
    </source>
</reference>
<evidence type="ECO:0000256" key="4">
    <source>
        <dbReference type="PROSITE-ProRule" id="PRU00335"/>
    </source>
</evidence>
<evidence type="ECO:0000313" key="7">
    <source>
        <dbReference type="Proteomes" id="UP000305709"/>
    </source>
</evidence>
<dbReference type="OrthoDB" id="8478851at2"/>
<proteinExistence type="predicted"/>
<evidence type="ECO:0000256" key="1">
    <source>
        <dbReference type="ARBA" id="ARBA00023015"/>
    </source>
</evidence>
<accession>A0A5C4N8W2</accession>
<dbReference type="InterPro" id="IPR001647">
    <property type="entry name" value="HTH_TetR"/>
</dbReference>
<dbReference type="Gene3D" id="1.10.357.10">
    <property type="entry name" value="Tetracycline Repressor, domain 2"/>
    <property type="match status" value="1"/>
</dbReference>
<dbReference type="InterPro" id="IPR023772">
    <property type="entry name" value="DNA-bd_HTH_TetR-type_CS"/>
</dbReference>
<dbReference type="InterPro" id="IPR009057">
    <property type="entry name" value="Homeodomain-like_sf"/>
</dbReference>
<name>A0A5C4N8W2_9RHOB</name>
<keyword evidence="3" id="KW-0804">Transcription</keyword>
<dbReference type="RefSeq" id="WP_139081908.1">
    <property type="nucleotide sequence ID" value="NZ_VDFV01000015.1"/>
</dbReference>
<evidence type="ECO:0000313" key="6">
    <source>
        <dbReference type="EMBL" id="TNC71294.1"/>
    </source>
</evidence>
<feature type="DNA-binding region" description="H-T-H motif" evidence="4">
    <location>
        <begin position="30"/>
        <end position="49"/>
    </location>
</feature>